<keyword evidence="14" id="KW-0175">Coiled coil</keyword>
<evidence type="ECO:0000313" key="19">
    <source>
        <dbReference type="EMBL" id="RRH78234.1"/>
    </source>
</evidence>
<evidence type="ECO:0000256" key="14">
    <source>
        <dbReference type="SAM" id="Coils"/>
    </source>
</evidence>
<keyword evidence="10 15" id="KW-1133">Transmembrane helix</keyword>
<evidence type="ECO:0000256" key="7">
    <source>
        <dbReference type="ARBA" id="ARBA00022741"/>
    </source>
</evidence>
<keyword evidence="5 19" id="KW-0808">Transferase</keyword>
<dbReference type="EC" id="2.7.10.2" evidence="19"/>
<dbReference type="InterPro" id="IPR032807">
    <property type="entry name" value="GNVR"/>
</dbReference>
<keyword evidence="11 15" id="KW-0472">Membrane</keyword>
<accession>A0A3P3DW57</accession>
<dbReference type="Pfam" id="PF13614">
    <property type="entry name" value="AAA_31"/>
    <property type="match status" value="1"/>
</dbReference>
<dbReference type="Pfam" id="PF23607">
    <property type="entry name" value="WZC_N"/>
    <property type="match status" value="1"/>
</dbReference>
<dbReference type="AlphaFoldDB" id="A0A3P3DW57"/>
<evidence type="ECO:0000256" key="10">
    <source>
        <dbReference type="ARBA" id="ARBA00022989"/>
    </source>
</evidence>
<dbReference type="CDD" id="cd05387">
    <property type="entry name" value="BY-kinase"/>
    <property type="match status" value="1"/>
</dbReference>
<dbReference type="Pfam" id="PF13807">
    <property type="entry name" value="GNVR"/>
    <property type="match status" value="1"/>
</dbReference>
<dbReference type="InterPro" id="IPR025669">
    <property type="entry name" value="AAA_dom"/>
</dbReference>
<keyword evidence="9" id="KW-0067">ATP-binding</keyword>
<dbReference type="FunFam" id="3.40.50.300:FF:000527">
    <property type="entry name" value="Tyrosine-protein kinase etk"/>
    <property type="match status" value="1"/>
</dbReference>
<protein>
    <submittedName>
        <fullName evidence="19">Polysaccharide biosynthesis tyrosine autokinase</fullName>
        <ecNumber evidence="19">2.7.10.2</ecNumber>
    </submittedName>
</protein>
<dbReference type="PANTHER" id="PTHR32309:SF32">
    <property type="entry name" value="TYROSINE-PROTEIN KINASE ETK-RELATED"/>
    <property type="match status" value="1"/>
</dbReference>
<keyword evidence="3" id="KW-1003">Cell membrane</keyword>
<comment type="caution">
    <text evidence="19">The sequence shown here is derived from an EMBL/GenBank/DDBJ whole genome shotgun (WGS) entry which is preliminary data.</text>
</comment>
<dbReference type="Pfam" id="PF02706">
    <property type="entry name" value="Wzz"/>
    <property type="match status" value="1"/>
</dbReference>
<evidence type="ECO:0000256" key="5">
    <source>
        <dbReference type="ARBA" id="ARBA00022679"/>
    </source>
</evidence>
<organism evidence="19 20">
    <name type="scientific">Falsigemmobacter faecalis</name>
    <dbReference type="NCBI Taxonomy" id="2488730"/>
    <lineage>
        <taxon>Bacteria</taxon>
        <taxon>Pseudomonadati</taxon>
        <taxon>Pseudomonadota</taxon>
        <taxon>Alphaproteobacteria</taxon>
        <taxon>Rhodobacterales</taxon>
        <taxon>Paracoccaceae</taxon>
        <taxon>Falsigemmobacter</taxon>
    </lineage>
</organism>
<gene>
    <name evidence="19" type="ORF">EG244_01970</name>
</gene>
<evidence type="ECO:0000256" key="6">
    <source>
        <dbReference type="ARBA" id="ARBA00022692"/>
    </source>
</evidence>
<dbReference type="GO" id="GO:0004715">
    <property type="term" value="F:non-membrane spanning protein tyrosine kinase activity"/>
    <property type="evidence" value="ECO:0007669"/>
    <property type="project" value="UniProtKB-EC"/>
</dbReference>
<dbReference type="Gene3D" id="3.40.50.300">
    <property type="entry name" value="P-loop containing nucleotide triphosphate hydrolases"/>
    <property type="match status" value="1"/>
</dbReference>
<evidence type="ECO:0000313" key="20">
    <source>
        <dbReference type="Proteomes" id="UP000282125"/>
    </source>
</evidence>
<dbReference type="InterPro" id="IPR050445">
    <property type="entry name" value="Bact_polysacc_biosynth/exp"/>
</dbReference>
<dbReference type="GO" id="GO:0042802">
    <property type="term" value="F:identical protein binding"/>
    <property type="evidence" value="ECO:0007669"/>
    <property type="project" value="UniProtKB-ARBA"/>
</dbReference>
<sequence length="731" mass="79962">MPGSQKPEKNESEIDLLALVMVIWRARILLFISLVVGVLLGAFVILRATPLYEANSLLQLEERASNLALPSAMQDMLAGGGTAAALIETETEILRSRMVLGDAVRELGLVISAEPEPFPILGKLPARLGLSGEGWFKAYEHGNEGIIVAAMSAPEELSAEEFVLTNLGGGAYGLKMHDGRELQGRVGDELKDAQSGLVLKIGDLIGPEGRRFILRHSSVAAAVRDIQERLTIGGAGRNAKLLRVSYRDVSPRQAELVLAAITRSYVGQNIGRSAAEADNSLKFIEEQLPIAQTAVVQAQQEMNAYQQSQQSVDVTYETRSLLDKAAELEGKLNELALQEEDLKKRFTVNHPTYQQLLDARRTLQSQLSEIREVTATLPETQKEIFNLSRNLEVAAEVYTQLLNRAQELRVVRASTVGSVRVIDVAYATNRQVTPKVQQTIAIAAILGLIIGIGIAFLRHFLRQGIRGGEDIEALGLPVFGTITYSDDVAGHRSRRGDLPIHALESPQDLTIEAMRSLRTSLHFGMLDHSSKMLLVTSTAPGAGKSFTSINLAVIAAEAGQRVVVVDADLRRGYLRRYVKQPKNAVGLAEYLSGQATLEQIVLPGPTPNMAVICSGRYPPNPSELLMRAEFEQMIEALNREFDLVIVDSPPVLAVTDPVIMSRYAGATLLVVRHMETVRGEIEAAQRAFEIAGNKITGAVLNGYKQSEVSSYGGGQYYYYNYRYSYKSDADR</sequence>
<dbReference type="InterPro" id="IPR005702">
    <property type="entry name" value="Wzc-like_C"/>
</dbReference>
<dbReference type="GO" id="GO:0005524">
    <property type="term" value="F:ATP binding"/>
    <property type="evidence" value="ECO:0007669"/>
    <property type="project" value="UniProtKB-KW"/>
</dbReference>
<dbReference type="InterPro" id="IPR027417">
    <property type="entry name" value="P-loop_NTPase"/>
</dbReference>
<feature type="coiled-coil region" evidence="14">
    <location>
        <begin position="318"/>
        <end position="373"/>
    </location>
</feature>
<dbReference type="NCBIfam" id="TIGR01007">
    <property type="entry name" value="eps_fam"/>
    <property type="match status" value="1"/>
</dbReference>
<dbReference type="Proteomes" id="UP000282125">
    <property type="component" value="Unassembled WGS sequence"/>
</dbReference>
<keyword evidence="8 19" id="KW-0418">Kinase</keyword>
<evidence type="ECO:0000259" key="16">
    <source>
        <dbReference type="Pfam" id="PF02706"/>
    </source>
</evidence>
<keyword evidence="12" id="KW-0829">Tyrosine-protein kinase</keyword>
<feature type="domain" description="Tyrosine-protein kinase G-rich" evidence="18">
    <location>
        <begin position="379"/>
        <end position="459"/>
    </location>
</feature>
<evidence type="ECO:0000256" key="4">
    <source>
        <dbReference type="ARBA" id="ARBA00022519"/>
    </source>
</evidence>
<evidence type="ECO:0000256" key="12">
    <source>
        <dbReference type="ARBA" id="ARBA00023137"/>
    </source>
</evidence>
<proteinExistence type="inferred from homology"/>
<evidence type="ECO:0000256" key="2">
    <source>
        <dbReference type="ARBA" id="ARBA00008883"/>
    </source>
</evidence>
<keyword evidence="4" id="KW-0997">Cell inner membrane</keyword>
<dbReference type="EMBL" id="RRAZ01000002">
    <property type="protein sequence ID" value="RRH78234.1"/>
    <property type="molecule type" value="Genomic_DNA"/>
</dbReference>
<dbReference type="OrthoDB" id="230260at2"/>
<dbReference type="InterPro" id="IPR003856">
    <property type="entry name" value="LPS_length_determ_N"/>
</dbReference>
<evidence type="ECO:0000256" key="11">
    <source>
        <dbReference type="ARBA" id="ARBA00023136"/>
    </source>
</evidence>
<feature type="domain" description="Polysaccharide chain length determinant N-terminal" evidence="16">
    <location>
        <begin position="13"/>
        <end position="107"/>
    </location>
</feature>
<dbReference type="SUPFAM" id="SSF52540">
    <property type="entry name" value="P-loop containing nucleoside triphosphate hydrolases"/>
    <property type="match status" value="1"/>
</dbReference>
<dbReference type="GO" id="GO:0005886">
    <property type="term" value="C:plasma membrane"/>
    <property type="evidence" value="ECO:0007669"/>
    <property type="project" value="UniProtKB-SubCell"/>
</dbReference>
<comment type="catalytic activity">
    <reaction evidence="13">
        <text>L-tyrosyl-[protein] + ATP = O-phospho-L-tyrosyl-[protein] + ADP + H(+)</text>
        <dbReference type="Rhea" id="RHEA:10596"/>
        <dbReference type="Rhea" id="RHEA-COMP:10136"/>
        <dbReference type="Rhea" id="RHEA-COMP:20101"/>
        <dbReference type="ChEBI" id="CHEBI:15378"/>
        <dbReference type="ChEBI" id="CHEBI:30616"/>
        <dbReference type="ChEBI" id="CHEBI:46858"/>
        <dbReference type="ChEBI" id="CHEBI:61978"/>
        <dbReference type="ChEBI" id="CHEBI:456216"/>
    </reaction>
</comment>
<evidence type="ECO:0000256" key="13">
    <source>
        <dbReference type="ARBA" id="ARBA00053015"/>
    </source>
</evidence>
<dbReference type="PANTHER" id="PTHR32309">
    <property type="entry name" value="TYROSINE-PROTEIN KINASE"/>
    <property type="match status" value="1"/>
</dbReference>
<reference evidence="19 20" key="1">
    <citation type="submission" date="2018-11" db="EMBL/GenBank/DDBJ databases">
        <title>Gemmobacter sp. nov., YIM 102744-1 draft genome.</title>
        <authorList>
            <person name="Li G."/>
            <person name="Jiang Y."/>
        </authorList>
    </citation>
    <scope>NUCLEOTIDE SEQUENCE [LARGE SCALE GENOMIC DNA]</scope>
    <source>
        <strain evidence="19 20">YIM 102744-1</strain>
    </source>
</reference>
<feature type="domain" description="AAA" evidence="17">
    <location>
        <begin position="536"/>
        <end position="660"/>
    </location>
</feature>
<evidence type="ECO:0000256" key="3">
    <source>
        <dbReference type="ARBA" id="ARBA00022475"/>
    </source>
</evidence>
<feature type="transmembrane region" description="Helical" evidence="15">
    <location>
        <begin position="439"/>
        <end position="457"/>
    </location>
</feature>
<evidence type="ECO:0000256" key="15">
    <source>
        <dbReference type="SAM" id="Phobius"/>
    </source>
</evidence>
<feature type="transmembrane region" description="Helical" evidence="15">
    <location>
        <begin position="28"/>
        <end position="46"/>
    </location>
</feature>
<evidence type="ECO:0000256" key="9">
    <source>
        <dbReference type="ARBA" id="ARBA00022840"/>
    </source>
</evidence>
<evidence type="ECO:0000259" key="17">
    <source>
        <dbReference type="Pfam" id="PF13614"/>
    </source>
</evidence>
<evidence type="ECO:0000256" key="8">
    <source>
        <dbReference type="ARBA" id="ARBA00022777"/>
    </source>
</evidence>
<keyword evidence="7" id="KW-0547">Nucleotide-binding</keyword>
<comment type="similarity">
    <text evidence="2">Belongs to the etk/wzc family.</text>
</comment>
<evidence type="ECO:0000259" key="18">
    <source>
        <dbReference type="Pfam" id="PF13807"/>
    </source>
</evidence>
<comment type="subcellular location">
    <subcellularLocation>
        <location evidence="1">Cell inner membrane</location>
        <topology evidence="1">Multi-pass membrane protein</topology>
    </subcellularLocation>
</comment>
<keyword evidence="20" id="KW-1185">Reference proteome</keyword>
<keyword evidence="6 15" id="KW-0812">Transmembrane</keyword>
<name>A0A3P3DW57_9RHOB</name>
<evidence type="ECO:0000256" key="1">
    <source>
        <dbReference type="ARBA" id="ARBA00004429"/>
    </source>
</evidence>